<dbReference type="GO" id="GO:0003995">
    <property type="term" value="F:acyl-CoA dehydrogenase activity"/>
    <property type="evidence" value="ECO:0007669"/>
    <property type="project" value="InterPro"/>
</dbReference>
<evidence type="ECO:0000259" key="9">
    <source>
        <dbReference type="Pfam" id="PF12806"/>
    </source>
</evidence>
<dbReference type="PANTHER" id="PTHR42803">
    <property type="entry name" value="ACYL-COA DEHYDROGENASE"/>
    <property type="match status" value="1"/>
</dbReference>
<reference evidence="10" key="1">
    <citation type="submission" date="2023-04" db="EMBL/GenBank/DDBJ databases">
        <title>Complete genome sequence of Temperatibacter marinus.</title>
        <authorList>
            <person name="Rong J.-C."/>
            <person name="Yi M.-L."/>
            <person name="Zhao Q."/>
        </authorList>
    </citation>
    <scope>NUCLEOTIDE SEQUENCE</scope>
    <source>
        <strain evidence="10">NBRC 110045</strain>
    </source>
</reference>
<dbReference type="GO" id="GO:0050660">
    <property type="term" value="F:flavin adenine dinucleotide binding"/>
    <property type="evidence" value="ECO:0007669"/>
    <property type="project" value="InterPro"/>
</dbReference>
<dbReference type="Proteomes" id="UP001268683">
    <property type="component" value="Chromosome"/>
</dbReference>
<keyword evidence="3 5" id="KW-0285">Flavoprotein</keyword>
<organism evidence="10 11">
    <name type="scientific">Temperatibacter marinus</name>
    <dbReference type="NCBI Taxonomy" id="1456591"/>
    <lineage>
        <taxon>Bacteria</taxon>
        <taxon>Pseudomonadati</taxon>
        <taxon>Pseudomonadota</taxon>
        <taxon>Alphaproteobacteria</taxon>
        <taxon>Kordiimonadales</taxon>
        <taxon>Temperatibacteraceae</taxon>
        <taxon>Temperatibacter</taxon>
    </lineage>
</organism>
<dbReference type="Gene3D" id="2.40.110.10">
    <property type="entry name" value="Butyryl-CoA Dehydrogenase, subunit A, domain 2"/>
    <property type="match status" value="1"/>
</dbReference>
<accession>A0AA52EH25</accession>
<dbReference type="Gene3D" id="1.20.140.10">
    <property type="entry name" value="Butyryl-CoA Dehydrogenase, subunit A, domain 3"/>
    <property type="match status" value="1"/>
</dbReference>
<feature type="domain" description="Acyl-CoA dehydrogenase/oxidase C-terminal" evidence="6">
    <location>
        <begin position="283"/>
        <end position="449"/>
    </location>
</feature>
<dbReference type="EMBL" id="CP123872">
    <property type="protein sequence ID" value="WND03018.1"/>
    <property type="molecule type" value="Genomic_DNA"/>
</dbReference>
<dbReference type="Pfam" id="PF12806">
    <property type="entry name" value="Acyl-CoA_dh_C"/>
    <property type="match status" value="1"/>
</dbReference>
<dbReference type="Pfam" id="PF00441">
    <property type="entry name" value="Acyl-CoA_dh_1"/>
    <property type="match status" value="1"/>
</dbReference>
<protein>
    <submittedName>
        <fullName evidence="10">Acyl-CoA dehydrogenase</fullName>
    </submittedName>
</protein>
<dbReference type="InterPro" id="IPR009075">
    <property type="entry name" value="AcylCo_DH/oxidase_C"/>
</dbReference>
<dbReference type="InterPro" id="IPR046373">
    <property type="entry name" value="Acyl-CoA_Oxase/DH_mid-dom_sf"/>
</dbReference>
<evidence type="ECO:0000259" key="7">
    <source>
        <dbReference type="Pfam" id="PF02770"/>
    </source>
</evidence>
<dbReference type="InterPro" id="IPR009100">
    <property type="entry name" value="AcylCoA_DH/oxidase_NM_dom_sf"/>
</dbReference>
<feature type="domain" description="Acetyl-CoA dehydrogenase-like C-terminal" evidence="9">
    <location>
        <begin position="466"/>
        <end position="592"/>
    </location>
</feature>
<dbReference type="InterPro" id="IPR006091">
    <property type="entry name" value="Acyl-CoA_Oxase/DH_mid-dom"/>
</dbReference>
<dbReference type="InterPro" id="IPR025878">
    <property type="entry name" value="Acyl-CoA_dh-like_C_dom"/>
</dbReference>
<dbReference type="KEGG" id="tmk:QGN29_01395"/>
<dbReference type="InterPro" id="IPR013786">
    <property type="entry name" value="AcylCoA_DH/ox_N"/>
</dbReference>
<dbReference type="InterPro" id="IPR036250">
    <property type="entry name" value="AcylCo_DH-like_C"/>
</dbReference>
<evidence type="ECO:0000256" key="5">
    <source>
        <dbReference type="RuleBase" id="RU362125"/>
    </source>
</evidence>
<dbReference type="RefSeq" id="WP_310798864.1">
    <property type="nucleotide sequence ID" value="NZ_CP123872.1"/>
</dbReference>
<evidence type="ECO:0000313" key="11">
    <source>
        <dbReference type="Proteomes" id="UP001268683"/>
    </source>
</evidence>
<proteinExistence type="inferred from homology"/>
<comment type="cofactor">
    <cofactor evidence="1 5">
        <name>FAD</name>
        <dbReference type="ChEBI" id="CHEBI:57692"/>
    </cofactor>
</comment>
<keyword evidence="11" id="KW-1185">Reference proteome</keyword>
<evidence type="ECO:0000313" key="10">
    <source>
        <dbReference type="EMBL" id="WND03018.1"/>
    </source>
</evidence>
<dbReference type="InterPro" id="IPR006089">
    <property type="entry name" value="Acyl-CoA_DH_CS"/>
</dbReference>
<evidence type="ECO:0000256" key="2">
    <source>
        <dbReference type="ARBA" id="ARBA00009347"/>
    </source>
</evidence>
<gene>
    <name evidence="10" type="ORF">QGN29_01395</name>
</gene>
<dbReference type="AlphaFoldDB" id="A0AA52EH25"/>
<evidence type="ECO:0000256" key="3">
    <source>
        <dbReference type="ARBA" id="ARBA00022630"/>
    </source>
</evidence>
<dbReference type="SUPFAM" id="SSF56645">
    <property type="entry name" value="Acyl-CoA dehydrogenase NM domain-like"/>
    <property type="match status" value="1"/>
</dbReference>
<keyword evidence="4 5" id="KW-0274">FAD</keyword>
<sequence length="598" mass="65845">MSHVIDRRELEFQLFNALDAEALCESERYNDHDLTLFKSILDTAEKIAIDHFEPHAAKADEEEPKYKDGKAIVIPEVKAALDKYIEAGFMTAGFDYEHGGMQLPALVTSAIAALFTSANTGTIGYPFLTIANANLLSVFGCDEQKQKYMEPMIDGRYFGTMCLSEPHAGSSLADIRTLAKPLKDGTYALTGTKMWISGGDHELSENIIHLVLAKTPGSPAGTKGISLFAVPKYLVNYDGSLGERNNVDLAGLNHKMGYRGTTNTLLNFGEKGDCIGTIVGQEGEGLKGMFHMMNEARIGVGIGAAAIGYAGFKIAREYAAERPQGRAPSNKDASTEQLNIIEHTDVKRMLLAQKAYTEGGLNLTFYGAWLVDKIATSKTEEKAYFDRLLGILTPIIKAWPSEFCLKANDLAIQCLGGYGYTRDYPVERLYRDNRLNPIHEGTNGIQSMDLLGRKVAGDQGKGLQILMGEMKKTIQTAHASKNEKLKIHATTLAEKMTLMGDVTTTLLTTATSPEYLFMNSHDYLIAMGHLVVAWRWLEQALVADRLLVEEKADVAYLKGKLQACTFFFTRELPHITVYATTLTAQDSTCLDTDPDWLL</sequence>
<feature type="domain" description="Acyl-CoA oxidase/dehydrogenase middle" evidence="7">
    <location>
        <begin position="161"/>
        <end position="266"/>
    </location>
</feature>
<keyword evidence="5" id="KW-0560">Oxidoreductase</keyword>
<dbReference type="Gene3D" id="1.10.540.10">
    <property type="entry name" value="Acyl-CoA dehydrogenase/oxidase, N-terminal domain"/>
    <property type="match status" value="1"/>
</dbReference>
<dbReference type="SUPFAM" id="SSF47203">
    <property type="entry name" value="Acyl-CoA dehydrogenase C-terminal domain-like"/>
    <property type="match status" value="1"/>
</dbReference>
<dbReference type="InterPro" id="IPR052166">
    <property type="entry name" value="Diverse_Acyl-CoA_DH"/>
</dbReference>
<dbReference type="PANTHER" id="PTHR42803:SF3">
    <property type="entry name" value="ACYL-COA DEHYDROGENASE-RELATED"/>
    <property type="match status" value="1"/>
</dbReference>
<dbReference type="PROSITE" id="PS00073">
    <property type="entry name" value="ACYL_COA_DH_2"/>
    <property type="match status" value="1"/>
</dbReference>
<evidence type="ECO:0000256" key="4">
    <source>
        <dbReference type="ARBA" id="ARBA00022827"/>
    </source>
</evidence>
<dbReference type="InterPro" id="IPR037069">
    <property type="entry name" value="AcylCoA_DH/ox_N_sf"/>
</dbReference>
<evidence type="ECO:0000259" key="8">
    <source>
        <dbReference type="Pfam" id="PF02771"/>
    </source>
</evidence>
<evidence type="ECO:0000259" key="6">
    <source>
        <dbReference type="Pfam" id="PF00441"/>
    </source>
</evidence>
<dbReference type="Pfam" id="PF02770">
    <property type="entry name" value="Acyl-CoA_dh_M"/>
    <property type="match status" value="1"/>
</dbReference>
<comment type="similarity">
    <text evidence="2 5">Belongs to the acyl-CoA dehydrogenase family.</text>
</comment>
<evidence type="ECO:0000256" key="1">
    <source>
        <dbReference type="ARBA" id="ARBA00001974"/>
    </source>
</evidence>
<dbReference type="Pfam" id="PF02771">
    <property type="entry name" value="Acyl-CoA_dh_N"/>
    <property type="match status" value="1"/>
</dbReference>
<feature type="domain" description="Acyl-CoA dehydrogenase/oxidase N-terminal" evidence="8">
    <location>
        <begin position="39"/>
        <end position="155"/>
    </location>
</feature>
<name>A0AA52EH25_9PROT</name>